<reference evidence="2" key="1">
    <citation type="journal article" date="2005" name="Nature">
        <title>The map-based sequence of the rice genome.</title>
        <authorList>
            <consortium name="International rice genome sequencing project (IRGSP)"/>
            <person name="Matsumoto T."/>
            <person name="Wu J."/>
            <person name="Kanamori H."/>
            <person name="Katayose Y."/>
            <person name="Fujisawa M."/>
            <person name="Namiki N."/>
            <person name="Mizuno H."/>
            <person name="Yamamoto K."/>
            <person name="Antonio B.A."/>
            <person name="Baba T."/>
            <person name="Sakata K."/>
            <person name="Nagamura Y."/>
            <person name="Aoki H."/>
            <person name="Arikawa K."/>
            <person name="Arita K."/>
            <person name="Bito T."/>
            <person name="Chiden Y."/>
            <person name="Fujitsuka N."/>
            <person name="Fukunaka R."/>
            <person name="Hamada M."/>
            <person name="Harada C."/>
            <person name="Hayashi A."/>
            <person name="Hijishita S."/>
            <person name="Honda M."/>
            <person name="Hosokawa S."/>
            <person name="Ichikawa Y."/>
            <person name="Idonuma A."/>
            <person name="Iijima M."/>
            <person name="Ikeda M."/>
            <person name="Ikeno M."/>
            <person name="Ito K."/>
            <person name="Ito S."/>
            <person name="Ito T."/>
            <person name="Ito Y."/>
            <person name="Ito Y."/>
            <person name="Iwabuchi A."/>
            <person name="Kamiya K."/>
            <person name="Karasawa W."/>
            <person name="Kurita K."/>
            <person name="Katagiri S."/>
            <person name="Kikuta A."/>
            <person name="Kobayashi H."/>
            <person name="Kobayashi N."/>
            <person name="Machita K."/>
            <person name="Maehara T."/>
            <person name="Masukawa M."/>
            <person name="Mizubayashi T."/>
            <person name="Mukai Y."/>
            <person name="Nagasaki H."/>
            <person name="Nagata Y."/>
            <person name="Naito S."/>
            <person name="Nakashima M."/>
            <person name="Nakama Y."/>
            <person name="Nakamichi Y."/>
            <person name="Nakamura M."/>
            <person name="Meguro A."/>
            <person name="Negishi M."/>
            <person name="Ohta I."/>
            <person name="Ohta T."/>
            <person name="Okamoto M."/>
            <person name="Ono N."/>
            <person name="Saji S."/>
            <person name="Sakaguchi M."/>
            <person name="Sakai K."/>
            <person name="Shibata M."/>
            <person name="Shimokawa T."/>
            <person name="Song J."/>
            <person name="Takazaki Y."/>
            <person name="Terasawa K."/>
            <person name="Tsugane M."/>
            <person name="Tsuji K."/>
            <person name="Ueda S."/>
            <person name="Waki K."/>
            <person name="Yamagata H."/>
            <person name="Yamamoto M."/>
            <person name="Yamamoto S."/>
            <person name="Yamane H."/>
            <person name="Yoshiki S."/>
            <person name="Yoshihara R."/>
            <person name="Yukawa K."/>
            <person name="Zhong H."/>
            <person name="Yano M."/>
            <person name="Yuan Q."/>
            <person name="Ouyang S."/>
            <person name="Liu J."/>
            <person name="Jones K.M."/>
            <person name="Gansberger K."/>
            <person name="Moffat K."/>
            <person name="Hill J."/>
            <person name="Bera J."/>
            <person name="Fadrosh D."/>
            <person name="Jin S."/>
            <person name="Johri S."/>
            <person name="Kim M."/>
            <person name="Overton L."/>
            <person name="Reardon M."/>
            <person name="Tsitrin T."/>
            <person name="Vuong H."/>
            <person name="Weaver B."/>
            <person name="Ciecko A."/>
            <person name="Tallon L."/>
            <person name="Jackson J."/>
            <person name="Pai G."/>
            <person name="Aken S.V."/>
            <person name="Utterback T."/>
            <person name="Reidmuller S."/>
            <person name="Feldblyum T."/>
            <person name="Hsiao J."/>
            <person name="Zismann V."/>
            <person name="Iobst S."/>
            <person name="de Vazeille A.R."/>
            <person name="Buell C.R."/>
            <person name="Ying K."/>
            <person name="Li Y."/>
            <person name="Lu T."/>
            <person name="Huang Y."/>
            <person name="Zhao Q."/>
            <person name="Feng Q."/>
            <person name="Zhang L."/>
            <person name="Zhu J."/>
            <person name="Weng Q."/>
            <person name="Mu J."/>
            <person name="Lu Y."/>
            <person name="Fan D."/>
            <person name="Liu Y."/>
            <person name="Guan J."/>
            <person name="Zhang Y."/>
            <person name="Yu S."/>
            <person name="Liu X."/>
            <person name="Zhang Y."/>
            <person name="Hong G."/>
            <person name="Han B."/>
            <person name="Choisne N."/>
            <person name="Demange N."/>
            <person name="Orjeda G."/>
            <person name="Samain S."/>
            <person name="Cattolico L."/>
            <person name="Pelletier E."/>
            <person name="Couloux A."/>
            <person name="Segurens B."/>
            <person name="Wincker P."/>
            <person name="D'Hont A."/>
            <person name="Scarpelli C."/>
            <person name="Weissenbach J."/>
            <person name="Salanoubat M."/>
            <person name="Quetier F."/>
            <person name="Yu Y."/>
            <person name="Kim H.R."/>
            <person name="Rambo T."/>
            <person name="Currie J."/>
            <person name="Collura K."/>
            <person name="Luo M."/>
            <person name="Yang T."/>
            <person name="Ammiraju J.S.S."/>
            <person name="Engler F."/>
            <person name="Soderlund C."/>
            <person name="Wing R.A."/>
            <person name="Palmer L.E."/>
            <person name="de la Bastide M."/>
            <person name="Spiegel L."/>
            <person name="Nascimento L."/>
            <person name="Zutavern T."/>
            <person name="O'Shaughnessy A."/>
            <person name="Dike S."/>
            <person name="Dedhia N."/>
            <person name="Preston R."/>
            <person name="Balija V."/>
            <person name="McCombie W.R."/>
            <person name="Chow T."/>
            <person name="Chen H."/>
            <person name="Chung M."/>
            <person name="Chen C."/>
            <person name="Shaw J."/>
            <person name="Wu H."/>
            <person name="Hsiao K."/>
            <person name="Chao Y."/>
            <person name="Chu M."/>
            <person name="Cheng C."/>
            <person name="Hour A."/>
            <person name="Lee P."/>
            <person name="Lin S."/>
            <person name="Lin Y."/>
            <person name="Liou J."/>
            <person name="Liu S."/>
            <person name="Hsing Y."/>
            <person name="Raghuvanshi S."/>
            <person name="Mohanty A."/>
            <person name="Bharti A.K."/>
            <person name="Gaur A."/>
            <person name="Gupta V."/>
            <person name="Kumar D."/>
            <person name="Ravi V."/>
            <person name="Vij S."/>
            <person name="Kapur A."/>
            <person name="Khurana P."/>
            <person name="Khurana P."/>
            <person name="Khurana J.P."/>
            <person name="Tyagi A.K."/>
            <person name="Gaikwad K."/>
            <person name="Singh A."/>
            <person name="Dalal V."/>
            <person name="Srivastava S."/>
            <person name="Dixit A."/>
            <person name="Pal A.K."/>
            <person name="Ghazi I.A."/>
            <person name="Yadav M."/>
            <person name="Pandit A."/>
            <person name="Bhargava A."/>
            <person name="Sureshbabu K."/>
            <person name="Batra K."/>
            <person name="Sharma T.R."/>
            <person name="Mohapatra T."/>
            <person name="Singh N.K."/>
            <person name="Messing J."/>
            <person name="Nelson A.B."/>
            <person name="Fuks G."/>
            <person name="Kavchok S."/>
            <person name="Keizer G."/>
            <person name="Linton E."/>
            <person name="Llaca V."/>
            <person name="Song R."/>
            <person name="Tanyolac B."/>
            <person name="Young S."/>
            <person name="Ho-Il K."/>
            <person name="Hahn J.H."/>
            <person name="Sangsakoo G."/>
            <person name="Vanavichit A."/>
            <person name="de Mattos Luiz.A.T."/>
            <person name="Zimmer P.D."/>
            <person name="Malone G."/>
            <person name="Dellagostin O."/>
            <person name="de Oliveira A.C."/>
            <person name="Bevan M."/>
            <person name="Bancroft I."/>
            <person name="Minx P."/>
            <person name="Cordum H."/>
            <person name="Wilson R."/>
            <person name="Cheng Z."/>
            <person name="Jin W."/>
            <person name="Jiang J."/>
            <person name="Leong S.A."/>
            <person name="Iwama H."/>
            <person name="Gojobori T."/>
            <person name="Itoh T."/>
            <person name="Niimura Y."/>
            <person name="Fujii Y."/>
            <person name="Habara T."/>
            <person name="Sakai H."/>
            <person name="Sato Y."/>
            <person name="Wilson G."/>
            <person name="Kumar K."/>
            <person name="McCouch S."/>
            <person name="Juretic N."/>
            <person name="Hoen D."/>
            <person name="Wright S."/>
            <person name="Bruskiewich R."/>
            <person name="Bureau T."/>
            <person name="Miyao A."/>
            <person name="Hirochika H."/>
            <person name="Nishikawa T."/>
            <person name="Kadowaki K."/>
            <person name="Sugiura M."/>
            <person name="Burr B."/>
            <person name="Sasaki T."/>
        </authorList>
    </citation>
    <scope>NUCLEOTIDE SEQUENCE [LARGE SCALE GENOMIC DNA]</scope>
    <source>
        <strain evidence="2">cv. Nipponbare</strain>
    </source>
</reference>
<dbReference type="Proteomes" id="UP000059680">
    <property type="component" value="Chromosome 9"/>
</dbReference>
<name>A0A0P0XQJ2_ORYSJ</name>
<dbReference type="Gramene" id="Os09t0531950-00">
    <property type="protein sequence ID" value="Os09t0531950-00"/>
    <property type="gene ID" value="Os09g0531950"/>
</dbReference>
<dbReference type="InParanoid" id="A0A0P0XQJ2"/>
<organism evidence="1 2">
    <name type="scientific">Oryza sativa subsp. japonica</name>
    <name type="common">Rice</name>
    <dbReference type="NCBI Taxonomy" id="39947"/>
    <lineage>
        <taxon>Eukaryota</taxon>
        <taxon>Viridiplantae</taxon>
        <taxon>Streptophyta</taxon>
        <taxon>Embryophyta</taxon>
        <taxon>Tracheophyta</taxon>
        <taxon>Spermatophyta</taxon>
        <taxon>Magnoliopsida</taxon>
        <taxon>Liliopsida</taxon>
        <taxon>Poales</taxon>
        <taxon>Poaceae</taxon>
        <taxon>BOP clade</taxon>
        <taxon>Oryzoideae</taxon>
        <taxon>Oryzeae</taxon>
        <taxon>Oryzinae</taxon>
        <taxon>Oryza</taxon>
        <taxon>Oryza sativa</taxon>
    </lineage>
</organism>
<keyword evidence="2" id="KW-1185">Reference proteome</keyword>
<accession>A0A0P0XQJ2</accession>
<reference evidence="1 2" key="3">
    <citation type="journal article" date="2013" name="Rice">
        <title>Improvement of the Oryza sativa Nipponbare reference genome using next generation sequence and optical map data.</title>
        <authorList>
            <person name="Kawahara Y."/>
            <person name="de la Bastide M."/>
            <person name="Hamilton J.P."/>
            <person name="Kanamori H."/>
            <person name="McCombie W.R."/>
            <person name="Ouyang S."/>
            <person name="Schwartz D.C."/>
            <person name="Tanaka T."/>
            <person name="Wu J."/>
            <person name="Zhou S."/>
            <person name="Childs K.L."/>
            <person name="Davidson R.M."/>
            <person name="Lin H."/>
            <person name="Quesada-Ocampo L."/>
            <person name="Vaillancourt B."/>
            <person name="Sakai H."/>
            <person name="Lee S.S."/>
            <person name="Kim J."/>
            <person name="Numa H."/>
            <person name="Itoh T."/>
            <person name="Buell C.R."/>
            <person name="Matsumoto T."/>
        </authorList>
    </citation>
    <scope>NUCLEOTIDE SEQUENCE [LARGE SCALE GENOMIC DNA]</scope>
    <source>
        <strain evidence="2">cv. Nipponbare</strain>
    </source>
</reference>
<reference evidence="1 2" key="2">
    <citation type="journal article" date="2013" name="Plant Cell Physiol.">
        <title>Rice Annotation Project Database (RAP-DB): an integrative and interactive database for rice genomics.</title>
        <authorList>
            <person name="Sakai H."/>
            <person name="Lee S.S."/>
            <person name="Tanaka T."/>
            <person name="Numa H."/>
            <person name="Kim J."/>
            <person name="Kawahara Y."/>
            <person name="Wakimoto H."/>
            <person name="Yang C.C."/>
            <person name="Iwamoto M."/>
            <person name="Abe T."/>
            <person name="Yamada Y."/>
            <person name="Muto A."/>
            <person name="Inokuchi H."/>
            <person name="Ikemura T."/>
            <person name="Matsumoto T."/>
            <person name="Sasaki T."/>
            <person name="Itoh T."/>
        </authorList>
    </citation>
    <scope>NUCLEOTIDE SEQUENCE [LARGE SCALE GENOMIC DNA]</scope>
    <source>
        <strain evidence="2">cv. Nipponbare</strain>
    </source>
</reference>
<sequence>MVCTWSLLTPAMASCYRCNEQQQHYLSLSDQCLGCILIQGHATTCQGDASTCRRLRGQVEASQASKEPVVSPCFATCGRSQ</sequence>
<evidence type="ECO:0000313" key="2">
    <source>
        <dbReference type="Proteomes" id="UP000059680"/>
    </source>
</evidence>
<protein>
    <submittedName>
        <fullName evidence="1">Os09g0531950 protein</fullName>
    </submittedName>
</protein>
<dbReference type="AlphaFoldDB" id="A0A0P0XQJ2"/>
<evidence type="ECO:0000313" key="1">
    <source>
        <dbReference type="EMBL" id="BAT09109.1"/>
    </source>
</evidence>
<gene>
    <name evidence="1" type="ordered locus">Os09g0531950</name>
    <name evidence="1" type="ORF">OSNPB_090531950</name>
</gene>
<dbReference type="PaxDb" id="39947-A0A0P0XQJ2"/>
<proteinExistence type="predicted"/>
<dbReference type="EMBL" id="AP014965">
    <property type="protein sequence ID" value="BAT09109.1"/>
    <property type="molecule type" value="Genomic_DNA"/>
</dbReference>